<gene>
    <name evidence="2" type="ORF">A3B10_02270</name>
</gene>
<dbReference type="EMBL" id="MFFB01000008">
    <property type="protein sequence ID" value="OGE94759.1"/>
    <property type="molecule type" value="Genomic_DNA"/>
</dbReference>
<sequence>MDIFSIMGSKPVLIGLHLGFAIIGIDAFLWLFGEIKNASWHTKRLRITALIGVAGFALSWLFGGYYYVKFYGELVKPVIKGGLAPWAHNIIMETKEHIFLFIIPLALTALFITFLKADEFGNAGLRGRALALSGFIALLGLAIGLMGFVISAAARWG</sequence>
<accession>A0A1F5PXW8</accession>
<dbReference type="Proteomes" id="UP000177281">
    <property type="component" value="Unassembled WGS sequence"/>
</dbReference>
<feature type="transmembrane region" description="Helical" evidence="1">
    <location>
        <begin position="12"/>
        <end position="33"/>
    </location>
</feature>
<reference evidence="2 3" key="1">
    <citation type="journal article" date="2016" name="Nat. Commun.">
        <title>Thousands of microbial genomes shed light on interconnected biogeochemical processes in an aquifer system.</title>
        <authorList>
            <person name="Anantharaman K."/>
            <person name="Brown C.T."/>
            <person name="Hug L.A."/>
            <person name="Sharon I."/>
            <person name="Castelle C.J."/>
            <person name="Probst A.J."/>
            <person name="Thomas B.C."/>
            <person name="Singh A."/>
            <person name="Wilkins M.J."/>
            <person name="Karaoz U."/>
            <person name="Brodie E.L."/>
            <person name="Williams K.H."/>
            <person name="Hubbard S.S."/>
            <person name="Banfield J.F."/>
        </authorList>
    </citation>
    <scope>NUCLEOTIDE SEQUENCE [LARGE SCALE GENOMIC DNA]</scope>
</reference>
<feature type="transmembrane region" description="Helical" evidence="1">
    <location>
        <begin position="129"/>
        <end position="154"/>
    </location>
</feature>
<evidence type="ECO:0000313" key="2">
    <source>
        <dbReference type="EMBL" id="OGE94759.1"/>
    </source>
</evidence>
<organism evidence="2 3">
    <name type="scientific">Candidatus Doudnabacteria bacterium RIFCSPLOWO2_01_FULL_44_21</name>
    <dbReference type="NCBI Taxonomy" id="1817841"/>
    <lineage>
        <taxon>Bacteria</taxon>
        <taxon>Candidatus Doudnaibacteriota</taxon>
    </lineage>
</organism>
<feature type="transmembrane region" description="Helical" evidence="1">
    <location>
        <begin position="98"/>
        <end position="117"/>
    </location>
</feature>
<evidence type="ECO:0000256" key="1">
    <source>
        <dbReference type="SAM" id="Phobius"/>
    </source>
</evidence>
<dbReference type="STRING" id="1817841.A3B10_02270"/>
<keyword evidence="1" id="KW-0472">Membrane</keyword>
<feature type="transmembrane region" description="Helical" evidence="1">
    <location>
        <begin position="45"/>
        <end position="68"/>
    </location>
</feature>
<evidence type="ECO:0008006" key="4">
    <source>
        <dbReference type="Google" id="ProtNLM"/>
    </source>
</evidence>
<proteinExistence type="predicted"/>
<dbReference type="AlphaFoldDB" id="A0A1F5PXW8"/>
<evidence type="ECO:0000313" key="3">
    <source>
        <dbReference type="Proteomes" id="UP000177281"/>
    </source>
</evidence>
<name>A0A1F5PXW8_9BACT</name>
<protein>
    <recommendedName>
        <fullName evidence="4">DUF2231 domain-containing protein</fullName>
    </recommendedName>
</protein>
<keyword evidence="1" id="KW-0812">Transmembrane</keyword>
<keyword evidence="1" id="KW-1133">Transmembrane helix</keyword>
<comment type="caution">
    <text evidence="2">The sequence shown here is derived from an EMBL/GenBank/DDBJ whole genome shotgun (WGS) entry which is preliminary data.</text>
</comment>